<organism evidence="1 2">
    <name type="scientific">Stachybotrys chlorohalonatus (strain IBT 40285)</name>
    <dbReference type="NCBI Taxonomy" id="1283841"/>
    <lineage>
        <taxon>Eukaryota</taxon>
        <taxon>Fungi</taxon>
        <taxon>Dikarya</taxon>
        <taxon>Ascomycota</taxon>
        <taxon>Pezizomycotina</taxon>
        <taxon>Sordariomycetes</taxon>
        <taxon>Hypocreomycetidae</taxon>
        <taxon>Hypocreales</taxon>
        <taxon>Stachybotryaceae</taxon>
        <taxon>Stachybotrys</taxon>
    </lineage>
</organism>
<evidence type="ECO:0000313" key="2">
    <source>
        <dbReference type="Proteomes" id="UP000028524"/>
    </source>
</evidence>
<name>A0A084QTF9_STAC4</name>
<evidence type="ECO:0000313" key="1">
    <source>
        <dbReference type="EMBL" id="KFA67244.1"/>
    </source>
</evidence>
<keyword evidence="2" id="KW-1185">Reference proteome</keyword>
<proteinExistence type="predicted"/>
<accession>A0A084QTF9</accession>
<dbReference type="HOGENOM" id="CLU_1797715_0_0_1"/>
<reference evidence="1 2" key="1">
    <citation type="journal article" date="2014" name="BMC Genomics">
        <title>Comparative genome sequencing reveals chemotype-specific gene clusters in the toxigenic black mold Stachybotrys.</title>
        <authorList>
            <person name="Semeiks J."/>
            <person name="Borek D."/>
            <person name="Otwinowski Z."/>
            <person name="Grishin N.V."/>
        </authorList>
    </citation>
    <scope>NUCLEOTIDE SEQUENCE [LARGE SCALE GENOMIC DNA]</scope>
    <source>
        <strain evidence="1 2">IBT 40285</strain>
    </source>
</reference>
<dbReference type="OrthoDB" id="3261222at2759"/>
<dbReference type="InParanoid" id="A0A084QTF9"/>
<protein>
    <submittedName>
        <fullName evidence="1">Uncharacterized protein</fullName>
    </submittedName>
</protein>
<sequence>MLDSLYAWRAEWDLDNRNSPKEVQLATFTTVKPMRQPLEESSPLTTVFKFSNNTSAGILMLYNTARIYILQVLQSLSCRTTSSHILDTKRSSNSSKDSINDWIGDTPRTARQLFTATVAPTMDYASTVWAHECGRKEMGWLDRA</sequence>
<dbReference type="AlphaFoldDB" id="A0A084QTF9"/>
<gene>
    <name evidence="1" type="ORF">S40285_10829</name>
</gene>
<dbReference type="Proteomes" id="UP000028524">
    <property type="component" value="Unassembled WGS sequence"/>
</dbReference>
<dbReference type="EMBL" id="KL660222">
    <property type="protein sequence ID" value="KFA67244.1"/>
    <property type="molecule type" value="Genomic_DNA"/>
</dbReference>